<dbReference type="Proteomes" id="UP000035680">
    <property type="component" value="Unassembled WGS sequence"/>
</dbReference>
<dbReference type="GO" id="GO:0005763">
    <property type="term" value="C:mitochondrial small ribosomal subunit"/>
    <property type="evidence" value="ECO:0007669"/>
    <property type="project" value="InterPro"/>
</dbReference>
<name>A0A0K0F1E7_STRVS</name>
<comment type="subcellular location">
    <subcellularLocation>
        <location evidence="1">Mitochondrion</location>
    </subcellularLocation>
</comment>
<dbReference type="PANTHER" id="PTHR21035">
    <property type="entry name" value="28S RIBOSOMAL PROTEIN S26, MITOCHONDRIAL"/>
    <property type="match status" value="1"/>
</dbReference>
<keyword evidence="9" id="KW-1185">Reference proteome</keyword>
<evidence type="ECO:0000256" key="2">
    <source>
        <dbReference type="ARBA" id="ARBA00009672"/>
    </source>
</evidence>
<keyword evidence="5" id="KW-0496">Mitochondrion</keyword>
<dbReference type="Pfam" id="PF14943">
    <property type="entry name" value="MRP-S26"/>
    <property type="match status" value="1"/>
</dbReference>
<dbReference type="PANTHER" id="PTHR21035:SF2">
    <property type="entry name" value="SMALL RIBOSOMAL SUBUNIT PROTEIN MS26"/>
    <property type="match status" value="1"/>
</dbReference>
<evidence type="ECO:0000256" key="3">
    <source>
        <dbReference type="ARBA" id="ARBA00022946"/>
    </source>
</evidence>
<accession>A0A0K0F1E7</accession>
<evidence type="ECO:0000256" key="4">
    <source>
        <dbReference type="ARBA" id="ARBA00022980"/>
    </source>
</evidence>
<proteinExistence type="inferred from homology"/>
<dbReference type="InterPro" id="IPR026140">
    <property type="entry name" value="Ribosomal_mS26"/>
</dbReference>
<keyword evidence="3" id="KW-0809">Transit peptide</keyword>
<sequence length="203" mass="24032">MFSKSFLSKELLIVNGLRFFRRQVPKQGKPPILPPSKKVLYNIVNVPWEKKEYVEELLWRRHVYNNVMISMRQIFSEEIDMRESTGIGLEALRVKEKKELDHCIALNEERNERLRAERKVREEIEMRETKEKILAKIETVLENEDIDVASRKQEVMSLIEQSPNFVTKENLDAKLEEALNNPISYDFAIDTEGRKIDDLPRFI</sequence>
<evidence type="ECO:0000256" key="8">
    <source>
        <dbReference type="ARBA" id="ARBA00035344"/>
    </source>
</evidence>
<reference evidence="9" key="1">
    <citation type="submission" date="2014-07" db="EMBL/GenBank/DDBJ databases">
        <authorList>
            <person name="Martin A.A"/>
            <person name="De Silva N."/>
        </authorList>
    </citation>
    <scope>NUCLEOTIDE SEQUENCE</scope>
</reference>
<evidence type="ECO:0000313" key="10">
    <source>
        <dbReference type="WBParaSite" id="SVE_0262100.1"/>
    </source>
</evidence>
<keyword evidence="6" id="KW-0687">Ribonucleoprotein</keyword>
<dbReference type="WBParaSite" id="SVE_0262100.1">
    <property type="protein sequence ID" value="SVE_0262100.1"/>
    <property type="gene ID" value="SVE_0262100"/>
</dbReference>
<evidence type="ECO:0000256" key="1">
    <source>
        <dbReference type="ARBA" id="ARBA00004173"/>
    </source>
</evidence>
<protein>
    <recommendedName>
        <fullName evidence="7">Small ribosomal subunit protein mS26</fullName>
    </recommendedName>
    <alternativeName>
        <fullName evidence="8">28S ribosomal protein S26, mitochondrial</fullName>
    </alternativeName>
</protein>
<comment type="similarity">
    <text evidence="2">Belongs to the mitochondrion-specific ribosomal protein mS26 family.</text>
</comment>
<evidence type="ECO:0000256" key="5">
    <source>
        <dbReference type="ARBA" id="ARBA00023128"/>
    </source>
</evidence>
<reference evidence="10" key="2">
    <citation type="submission" date="2015-08" db="UniProtKB">
        <authorList>
            <consortium name="WormBaseParasite"/>
        </authorList>
    </citation>
    <scope>IDENTIFICATION</scope>
</reference>
<evidence type="ECO:0000313" key="9">
    <source>
        <dbReference type="Proteomes" id="UP000035680"/>
    </source>
</evidence>
<dbReference type="AlphaFoldDB" id="A0A0K0F1E7"/>
<organism evidence="9 10">
    <name type="scientific">Strongyloides venezuelensis</name>
    <name type="common">Threadworm</name>
    <dbReference type="NCBI Taxonomy" id="75913"/>
    <lineage>
        <taxon>Eukaryota</taxon>
        <taxon>Metazoa</taxon>
        <taxon>Ecdysozoa</taxon>
        <taxon>Nematoda</taxon>
        <taxon>Chromadorea</taxon>
        <taxon>Rhabditida</taxon>
        <taxon>Tylenchina</taxon>
        <taxon>Panagrolaimomorpha</taxon>
        <taxon>Strongyloidoidea</taxon>
        <taxon>Strongyloididae</taxon>
        <taxon>Strongyloides</taxon>
    </lineage>
</organism>
<dbReference type="STRING" id="75913.A0A0K0F1E7"/>
<evidence type="ECO:0000256" key="7">
    <source>
        <dbReference type="ARBA" id="ARBA00035138"/>
    </source>
</evidence>
<evidence type="ECO:0000256" key="6">
    <source>
        <dbReference type="ARBA" id="ARBA00023274"/>
    </source>
</evidence>
<keyword evidence="4" id="KW-0689">Ribosomal protein</keyword>